<dbReference type="PANTHER" id="PTHR46517:SF1">
    <property type="entry name" value="FRUCTOSE-2,6-BISPHOSPHATASE TIGAR"/>
    <property type="match status" value="1"/>
</dbReference>
<proteinExistence type="predicted"/>
<dbReference type="SUPFAM" id="SSF53254">
    <property type="entry name" value="Phosphoglycerate mutase-like"/>
    <property type="match status" value="1"/>
</dbReference>
<evidence type="ECO:0000313" key="4">
    <source>
        <dbReference type="Proteomes" id="UP000263486"/>
    </source>
</evidence>
<organism evidence="3 4">
    <name type="scientific">Psychrilyobacter piezotolerans</name>
    <dbReference type="NCBI Taxonomy" id="2293438"/>
    <lineage>
        <taxon>Bacteria</taxon>
        <taxon>Fusobacteriati</taxon>
        <taxon>Fusobacteriota</taxon>
        <taxon>Fusobacteriia</taxon>
        <taxon>Fusobacteriales</taxon>
        <taxon>Fusobacteriaceae</taxon>
        <taxon>Psychrilyobacter</taxon>
    </lineage>
</organism>
<dbReference type="Gene3D" id="3.40.50.1240">
    <property type="entry name" value="Phosphoglycerate mutase-like"/>
    <property type="match status" value="1"/>
</dbReference>
<dbReference type="PANTHER" id="PTHR46517">
    <property type="entry name" value="FRUCTOSE-2,6-BISPHOSPHATASE TIGAR"/>
    <property type="match status" value="1"/>
</dbReference>
<dbReference type="SMART" id="SM00855">
    <property type="entry name" value="PGAM"/>
    <property type="match status" value="1"/>
</dbReference>
<evidence type="ECO:0000256" key="2">
    <source>
        <dbReference type="SAM" id="Phobius"/>
    </source>
</evidence>
<name>A0ABX9KG76_9FUSO</name>
<dbReference type="CDD" id="cd07067">
    <property type="entry name" value="HP_PGM_like"/>
    <property type="match status" value="1"/>
</dbReference>
<evidence type="ECO:0000313" key="3">
    <source>
        <dbReference type="EMBL" id="REI40606.1"/>
    </source>
</evidence>
<keyword evidence="2" id="KW-1133">Transmembrane helix</keyword>
<dbReference type="Pfam" id="PF00300">
    <property type="entry name" value="His_Phos_1"/>
    <property type="match status" value="1"/>
</dbReference>
<sequence length="260" mass="29973">MNYIFFLPISSILSAPICLFYHYTMPVFILQNMVKLKADKIYEVTKMNTEIFLIRHGETIWNTKKLIQGQLDSPLTDNGIHQSNLLAQRIKKIDPDVIYTSDLKRAVDTANIINQHIGKDIVEISGVRERHWGIFQGADWPKIKKFFPTQYKYYRNDSKNYMIPNGESYNHVTKRTMDSLIDIIENHKNQKVVVVTHGGVISPLIRDLLSIPYETHKKFIISNTSITKLVYNEFGFSILSLGDIAHLEGEKKVLNEMEAG</sequence>
<keyword evidence="4" id="KW-1185">Reference proteome</keyword>
<dbReference type="InterPro" id="IPR001345">
    <property type="entry name" value="PG/BPGM_mutase_AS"/>
</dbReference>
<dbReference type="Proteomes" id="UP000263486">
    <property type="component" value="Unassembled WGS sequence"/>
</dbReference>
<dbReference type="EMBL" id="QUAJ01000018">
    <property type="protein sequence ID" value="REI40606.1"/>
    <property type="molecule type" value="Genomic_DNA"/>
</dbReference>
<dbReference type="InterPro" id="IPR029033">
    <property type="entry name" value="His_PPase_superfam"/>
</dbReference>
<keyword evidence="1" id="KW-0378">Hydrolase</keyword>
<keyword evidence="2" id="KW-0812">Transmembrane</keyword>
<dbReference type="InterPro" id="IPR051695">
    <property type="entry name" value="Phosphoglycerate_Mutase"/>
</dbReference>
<gene>
    <name evidence="3" type="ORF">DYH56_10630</name>
</gene>
<dbReference type="InterPro" id="IPR013078">
    <property type="entry name" value="His_Pase_superF_clade-1"/>
</dbReference>
<evidence type="ECO:0000256" key="1">
    <source>
        <dbReference type="ARBA" id="ARBA00022801"/>
    </source>
</evidence>
<feature type="transmembrane region" description="Helical" evidence="2">
    <location>
        <begin position="6"/>
        <end position="30"/>
    </location>
</feature>
<accession>A0ABX9KG76</accession>
<comment type="caution">
    <text evidence="3">The sequence shown here is derived from an EMBL/GenBank/DDBJ whole genome shotgun (WGS) entry which is preliminary data.</text>
</comment>
<protein>
    <submittedName>
        <fullName evidence="3">Histidine phosphatase family protein</fullName>
    </submittedName>
</protein>
<keyword evidence="2" id="KW-0472">Membrane</keyword>
<dbReference type="PROSITE" id="PS00175">
    <property type="entry name" value="PG_MUTASE"/>
    <property type="match status" value="1"/>
</dbReference>
<reference evidence="3 4" key="1">
    <citation type="submission" date="2018-08" db="EMBL/GenBank/DDBJ databases">
        <title>Draft genome sequence of Psychrilyobacter sp. strain SD5 isolated from Black Sea water.</title>
        <authorList>
            <person name="Yadav S."/>
            <person name="Villanueva L."/>
            <person name="Damste J.S.S."/>
        </authorList>
    </citation>
    <scope>NUCLEOTIDE SEQUENCE [LARGE SCALE GENOMIC DNA]</scope>
    <source>
        <strain evidence="3 4">SD5</strain>
    </source>
</reference>